<dbReference type="Gene3D" id="1.10.260.40">
    <property type="entry name" value="lambda repressor-like DNA-binding domains"/>
    <property type="match status" value="1"/>
</dbReference>
<evidence type="ECO:0000256" key="3">
    <source>
        <dbReference type="ARBA" id="ARBA00023163"/>
    </source>
</evidence>
<organism evidence="5 6">
    <name type="scientific">Labrys miyagiensis</name>
    <dbReference type="NCBI Taxonomy" id="346912"/>
    <lineage>
        <taxon>Bacteria</taxon>
        <taxon>Pseudomonadati</taxon>
        <taxon>Pseudomonadota</taxon>
        <taxon>Alphaproteobacteria</taxon>
        <taxon>Hyphomicrobiales</taxon>
        <taxon>Xanthobacteraceae</taxon>
        <taxon>Labrys</taxon>
    </lineage>
</organism>
<keyword evidence="2" id="KW-0238">DNA-binding</keyword>
<dbReference type="Pfam" id="PF00356">
    <property type="entry name" value="LacI"/>
    <property type="match status" value="1"/>
</dbReference>
<protein>
    <submittedName>
        <fullName evidence="5">Transcriptional regulator</fullName>
    </submittedName>
</protein>
<evidence type="ECO:0000256" key="1">
    <source>
        <dbReference type="ARBA" id="ARBA00023015"/>
    </source>
</evidence>
<dbReference type="CDD" id="cd20010">
    <property type="entry name" value="PBP1_AglR-like"/>
    <property type="match status" value="1"/>
</dbReference>
<gene>
    <name evidence="5" type="ORF">GCM10007874_25120</name>
</gene>
<evidence type="ECO:0000259" key="4">
    <source>
        <dbReference type="PROSITE" id="PS50932"/>
    </source>
</evidence>
<dbReference type="CDD" id="cd01392">
    <property type="entry name" value="HTH_LacI"/>
    <property type="match status" value="1"/>
</dbReference>
<evidence type="ECO:0000256" key="2">
    <source>
        <dbReference type="ARBA" id="ARBA00023125"/>
    </source>
</evidence>
<dbReference type="InterPro" id="IPR028082">
    <property type="entry name" value="Peripla_BP_I"/>
</dbReference>
<dbReference type="Gene3D" id="3.40.50.2300">
    <property type="match status" value="2"/>
</dbReference>
<comment type="caution">
    <text evidence="5">The sequence shown here is derived from an EMBL/GenBank/DDBJ whole genome shotgun (WGS) entry which is preliminary data.</text>
</comment>
<proteinExistence type="predicted"/>
<dbReference type="InterPro" id="IPR010982">
    <property type="entry name" value="Lambda_DNA-bd_dom_sf"/>
</dbReference>
<reference evidence="6" key="1">
    <citation type="journal article" date="2019" name="Int. J. Syst. Evol. Microbiol.">
        <title>The Global Catalogue of Microorganisms (GCM) 10K type strain sequencing project: providing services to taxonomists for standard genome sequencing and annotation.</title>
        <authorList>
            <consortium name="The Broad Institute Genomics Platform"/>
            <consortium name="The Broad Institute Genome Sequencing Center for Infectious Disease"/>
            <person name="Wu L."/>
            <person name="Ma J."/>
        </authorList>
    </citation>
    <scope>NUCLEOTIDE SEQUENCE [LARGE SCALE GENOMIC DNA]</scope>
    <source>
        <strain evidence="6">NBRC 101365</strain>
    </source>
</reference>
<dbReference type="SUPFAM" id="SSF53822">
    <property type="entry name" value="Periplasmic binding protein-like I"/>
    <property type="match status" value="1"/>
</dbReference>
<name>A0ABQ6CKT6_9HYPH</name>
<dbReference type="PANTHER" id="PTHR30146:SF155">
    <property type="entry name" value="ALANINE RACEMASE"/>
    <property type="match status" value="1"/>
</dbReference>
<dbReference type="InterPro" id="IPR046335">
    <property type="entry name" value="LacI/GalR-like_sensor"/>
</dbReference>
<evidence type="ECO:0000313" key="6">
    <source>
        <dbReference type="Proteomes" id="UP001156882"/>
    </source>
</evidence>
<dbReference type="Proteomes" id="UP001156882">
    <property type="component" value="Unassembled WGS sequence"/>
</dbReference>
<feature type="domain" description="HTH lacI-type" evidence="4">
    <location>
        <begin position="1"/>
        <end position="53"/>
    </location>
</feature>
<dbReference type="SMART" id="SM00354">
    <property type="entry name" value="HTH_LACI"/>
    <property type="match status" value="1"/>
</dbReference>
<keyword evidence="6" id="KW-1185">Reference proteome</keyword>
<dbReference type="InterPro" id="IPR000843">
    <property type="entry name" value="HTH_LacI"/>
</dbReference>
<keyword evidence="3" id="KW-0804">Transcription</keyword>
<dbReference type="SUPFAM" id="SSF47413">
    <property type="entry name" value="lambda repressor-like DNA-binding domains"/>
    <property type="match status" value="1"/>
</dbReference>
<dbReference type="PANTHER" id="PTHR30146">
    <property type="entry name" value="LACI-RELATED TRANSCRIPTIONAL REPRESSOR"/>
    <property type="match status" value="1"/>
</dbReference>
<dbReference type="PROSITE" id="PS50932">
    <property type="entry name" value="HTH_LACI_2"/>
    <property type="match status" value="1"/>
</dbReference>
<sequence length="336" mass="36199">MKELSEHLGLSQTTVSRALNGFPEVGEATRQRVLEAAEQFQYRPNASARKLATGRAGAIGIVFSAERNMLLDPIFTDFLAGVASQCSLADNDVLVSSAHGDEAGTYRRLARIRSVDAVVLSSPTVDDPRIALLQRLGMPLVVHGRCLTNLPYAHLDIDNEAAFFQATTLLLDLGHRSIGLINESLNYTFAMHRSEGWRKALGERGLPAPPELECSARMTEENGYRLARNLFDLPTPPTALLCSSIFAALGAMRAARDTGRIIGKDLSIIAHDDGLDAIRPETLTPPLTTTFSSIHAAGMRVAEIAMAVTSGADPATLTEIWPVDLVFRGSTVPPVS</sequence>
<evidence type="ECO:0000313" key="5">
    <source>
        <dbReference type="EMBL" id="GLS19495.1"/>
    </source>
</evidence>
<accession>A0ABQ6CKT6</accession>
<dbReference type="EMBL" id="BSPC01000023">
    <property type="protein sequence ID" value="GLS19495.1"/>
    <property type="molecule type" value="Genomic_DNA"/>
</dbReference>
<keyword evidence="1" id="KW-0805">Transcription regulation</keyword>
<dbReference type="Pfam" id="PF13377">
    <property type="entry name" value="Peripla_BP_3"/>
    <property type="match status" value="1"/>
</dbReference>